<dbReference type="PANTHER" id="PTHR47372:SF5">
    <property type="entry name" value="LATE EMBRYOGENESIS ABUNDANT PROTEIN (LEA) FAMILY PROTEIN"/>
    <property type="match status" value="1"/>
</dbReference>
<dbReference type="Proteomes" id="UP000598350">
    <property type="component" value="Unassembled WGS sequence"/>
</dbReference>
<evidence type="ECO:0000256" key="6">
    <source>
        <dbReference type="SAM" id="Phobius"/>
    </source>
</evidence>
<feature type="region of interest" description="Disordered" evidence="5">
    <location>
        <begin position="1"/>
        <end position="42"/>
    </location>
</feature>
<keyword evidence="4 6" id="KW-0472">Membrane</keyword>
<proteinExistence type="predicted"/>
<feature type="transmembrane region" description="Helical" evidence="6">
    <location>
        <begin position="109"/>
        <end position="136"/>
    </location>
</feature>
<evidence type="ECO:0000259" key="7">
    <source>
        <dbReference type="Pfam" id="PF05154"/>
    </source>
</evidence>
<dbReference type="InterPro" id="IPR007829">
    <property type="entry name" value="TM2"/>
</dbReference>
<feature type="compositionally biased region" description="Basic and acidic residues" evidence="5">
    <location>
        <begin position="1"/>
        <end position="17"/>
    </location>
</feature>
<sequence length="161" mass="17438">MSKENKDLGDKAEDAMGKAKKKAKDLGEKASEKFDDAKESTKEFAEDAKEKASDFAEDAKDTAKEFTESAKEAFGGAGGENKKLLAGILAIVLGWLGVHKFILGYTKEGVIMAVIGVVGWFLCGIPTAVVSLVGLVEGILYLTKSDEEFYNTYQVGKKPWF</sequence>
<evidence type="ECO:0000256" key="4">
    <source>
        <dbReference type="ARBA" id="ARBA00023136"/>
    </source>
</evidence>
<evidence type="ECO:0000313" key="9">
    <source>
        <dbReference type="Proteomes" id="UP000598350"/>
    </source>
</evidence>
<feature type="compositionally biased region" description="Basic and acidic residues" evidence="5">
    <location>
        <begin position="24"/>
        <end position="42"/>
    </location>
</feature>
<gene>
    <name evidence="8" type="ORF">HPE63_06315</name>
</gene>
<keyword evidence="9" id="KW-1185">Reference proteome</keyword>
<accession>A0ABR7VAC2</accession>
<evidence type="ECO:0000313" key="8">
    <source>
        <dbReference type="EMBL" id="MBD0850278.1"/>
    </source>
</evidence>
<organism evidence="8 9">
    <name type="scientific">Maribacter arenosus</name>
    <dbReference type="NCBI Taxonomy" id="1854708"/>
    <lineage>
        <taxon>Bacteria</taxon>
        <taxon>Pseudomonadati</taxon>
        <taxon>Bacteroidota</taxon>
        <taxon>Flavobacteriia</taxon>
        <taxon>Flavobacteriales</taxon>
        <taxon>Flavobacteriaceae</taxon>
        <taxon>Maribacter</taxon>
    </lineage>
</organism>
<keyword evidence="2 6" id="KW-0812">Transmembrane</keyword>
<comment type="caution">
    <text evidence="8">The sequence shown here is derived from an EMBL/GenBank/DDBJ whole genome shotgun (WGS) entry which is preliminary data.</text>
</comment>
<evidence type="ECO:0000256" key="3">
    <source>
        <dbReference type="ARBA" id="ARBA00022989"/>
    </source>
</evidence>
<dbReference type="EMBL" id="JABTCG010000002">
    <property type="protein sequence ID" value="MBD0850278.1"/>
    <property type="molecule type" value="Genomic_DNA"/>
</dbReference>
<dbReference type="RefSeq" id="WP_188313412.1">
    <property type="nucleotide sequence ID" value="NZ_JABTCG010000002.1"/>
</dbReference>
<dbReference type="PANTHER" id="PTHR47372">
    <property type="entry name" value="DAUER UP-REGULATED-RELATED"/>
    <property type="match status" value="1"/>
</dbReference>
<dbReference type="Gene3D" id="6.10.140.1430">
    <property type="match status" value="1"/>
</dbReference>
<evidence type="ECO:0000256" key="1">
    <source>
        <dbReference type="ARBA" id="ARBA00004141"/>
    </source>
</evidence>
<name>A0ABR7VAC2_9FLAO</name>
<feature type="domain" description="TM2" evidence="7">
    <location>
        <begin position="80"/>
        <end position="123"/>
    </location>
</feature>
<protein>
    <submittedName>
        <fullName evidence="8">NINE protein</fullName>
    </submittedName>
</protein>
<feature type="transmembrane region" description="Helical" evidence="6">
    <location>
        <begin position="84"/>
        <end position="103"/>
    </location>
</feature>
<reference evidence="8 9" key="1">
    <citation type="submission" date="2020-05" db="EMBL/GenBank/DDBJ databases">
        <title>The draft genome sequence of Maribacter arenosus CAU 1321.</title>
        <authorList>
            <person name="Mu L."/>
        </authorList>
    </citation>
    <scope>NUCLEOTIDE SEQUENCE [LARGE SCALE GENOMIC DNA]</scope>
    <source>
        <strain evidence="8 9">CAU 1321</strain>
    </source>
</reference>
<dbReference type="Pfam" id="PF05154">
    <property type="entry name" value="TM2"/>
    <property type="match status" value="1"/>
</dbReference>
<evidence type="ECO:0000256" key="5">
    <source>
        <dbReference type="SAM" id="MobiDB-lite"/>
    </source>
</evidence>
<evidence type="ECO:0000256" key="2">
    <source>
        <dbReference type="ARBA" id="ARBA00022692"/>
    </source>
</evidence>
<comment type="subcellular location">
    <subcellularLocation>
        <location evidence="1">Membrane</location>
        <topology evidence="1">Multi-pass membrane protein</topology>
    </subcellularLocation>
</comment>
<keyword evidence="3 6" id="KW-1133">Transmembrane helix</keyword>